<dbReference type="PROSITE" id="PS50885">
    <property type="entry name" value="HAMP"/>
    <property type="match status" value="1"/>
</dbReference>
<keyword evidence="3" id="KW-0145">Chemotaxis</keyword>
<gene>
    <name evidence="13" type="ORF">SAMN04488500_12128</name>
</gene>
<evidence type="ECO:0000259" key="12">
    <source>
        <dbReference type="PROSITE" id="PS50885"/>
    </source>
</evidence>
<keyword evidence="4 10" id="KW-0812">Transmembrane</keyword>
<evidence type="ECO:0000256" key="6">
    <source>
        <dbReference type="ARBA" id="ARBA00023136"/>
    </source>
</evidence>
<evidence type="ECO:0000256" key="7">
    <source>
        <dbReference type="ARBA" id="ARBA00023224"/>
    </source>
</evidence>
<dbReference type="OrthoDB" id="1062at2"/>
<evidence type="ECO:0000256" key="9">
    <source>
        <dbReference type="PROSITE-ProRule" id="PRU00284"/>
    </source>
</evidence>
<dbReference type="EMBL" id="FWXI01000021">
    <property type="protein sequence ID" value="SMD05264.1"/>
    <property type="molecule type" value="Genomic_DNA"/>
</dbReference>
<feature type="transmembrane region" description="Helical" evidence="10">
    <location>
        <begin position="292"/>
        <end position="311"/>
    </location>
</feature>
<dbReference type="GO" id="GO:0006935">
    <property type="term" value="P:chemotaxis"/>
    <property type="evidence" value="ECO:0007669"/>
    <property type="project" value="UniProtKB-KW"/>
</dbReference>
<keyword evidence="5 10" id="KW-1133">Transmembrane helix</keyword>
<dbReference type="CDD" id="cd12914">
    <property type="entry name" value="PDC1_DGC_like"/>
    <property type="match status" value="1"/>
</dbReference>
<organism evidence="13 14">
    <name type="scientific">Sporomusa malonica</name>
    <dbReference type="NCBI Taxonomy" id="112901"/>
    <lineage>
        <taxon>Bacteria</taxon>
        <taxon>Bacillati</taxon>
        <taxon>Bacillota</taxon>
        <taxon>Negativicutes</taxon>
        <taxon>Selenomonadales</taxon>
        <taxon>Sporomusaceae</taxon>
        <taxon>Sporomusa</taxon>
    </lineage>
</organism>
<evidence type="ECO:0000313" key="13">
    <source>
        <dbReference type="EMBL" id="SMD05264.1"/>
    </source>
</evidence>
<comment type="subcellular location">
    <subcellularLocation>
        <location evidence="1">Cell membrane</location>
        <topology evidence="1">Multi-pass membrane protein</topology>
    </subcellularLocation>
</comment>
<proteinExistence type="inferred from homology"/>
<evidence type="ECO:0000313" key="14">
    <source>
        <dbReference type="Proteomes" id="UP000192738"/>
    </source>
</evidence>
<evidence type="ECO:0000259" key="11">
    <source>
        <dbReference type="PROSITE" id="PS50111"/>
    </source>
</evidence>
<evidence type="ECO:0000256" key="8">
    <source>
        <dbReference type="ARBA" id="ARBA00029447"/>
    </source>
</evidence>
<keyword evidence="2" id="KW-1003">Cell membrane</keyword>
<evidence type="ECO:0000256" key="1">
    <source>
        <dbReference type="ARBA" id="ARBA00004651"/>
    </source>
</evidence>
<dbReference type="SMART" id="SM00283">
    <property type="entry name" value="MA"/>
    <property type="match status" value="1"/>
</dbReference>
<keyword evidence="6 10" id="KW-0472">Membrane</keyword>
<dbReference type="Pfam" id="PF00672">
    <property type="entry name" value="HAMP"/>
    <property type="match status" value="1"/>
</dbReference>
<reference evidence="13 14" key="1">
    <citation type="submission" date="2017-04" db="EMBL/GenBank/DDBJ databases">
        <authorList>
            <person name="Afonso C.L."/>
            <person name="Miller P.J."/>
            <person name="Scott M.A."/>
            <person name="Spackman E."/>
            <person name="Goraichik I."/>
            <person name="Dimitrov K.M."/>
            <person name="Suarez D.L."/>
            <person name="Swayne D.E."/>
        </authorList>
    </citation>
    <scope>NUCLEOTIDE SEQUENCE [LARGE SCALE GENOMIC DNA]</scope>
    <source>
        <strain evidence="13 14">DSM 5090</strain>
    </source>
</reference>
<evidence type="ECO:0000256" key="2">
    <source>
        <dbReference type="ARBA" id="ARBA00022475"/>
    </source>
</evidence>
<accession>A0A1W2E699</accession>
<dbReference type="PROSITE" id="PS50111">
    <property type="entry name" value="CHEMOTAXIS_TRANSDUC_2"/>
    <property type="match status" value="1"/>
</dbReference>
<dbReference type="Proteomes" id="UP000192738">
    <property type="component" value="Unassembled WGS sequence"/>
</dbReference>
<sequence length="670" mass="70634">MSKNAKTDKIGLSSMKTKLVIAVCLVVALAISVSAYLSIKESELALSNQIEVEMRSNAEATGEGIAKDVARIKTTVEFIAMDAKIKSEDQTVIVTRLAEIKQTQSTIETLFYVDLNGRYQASDGTSGSVAEREYFKDVIQKKATIVSGDPVVSKSTGKLVAVGISPVLGGNGQVKGFVAAAMNIDSIKNYVLGRKFGKDGYAYVVGRSGLVFIHPNDQVALKLNPLTDAVAPELKEMTRAAIDGKMGAMEYQFQGISKYAGYASIPGTSWGVSTTQSKAEALRVIASIRNQAILIAGVAILLAGIFMYFIAGRMTKPITRLAEAATKMAEGDLTQTVQITSNDEVGQLSIAFNTMGTNLKNIIQQMKKNAELLAASSQQLTASAGQSANAANSVAVSTQEVSAGLQTVSASAEEITASAENVGANVMQITQNAAQGSQVAKGVEQQAINLQQNAQASRQSAVDLYDDISKRVIQAIADAKIVEEISTMAASIAAIAGQTNLLALNAAIEAARAGEQGRGFAVVAEEVRKLAEESAKVVGGIQNLTKQVQGAIGELVGNSNELLQFIDQTVRKDYDAFVSVGQQYKTDADSFLNITTDIGMKLQQVTGEMNEVNRAIESVAATIVQSASGTQDVSQSIVSVSQELDGINRAAKALADTAAGLNQMALQFKV</sequence>
<dbReference type="GO" id="GO:0005886">
    <property type="term" value="C:plasma membrane"/>
    <property type="evidence" value="ECO:0007669"/>
    <property type="project" value="UniProtKB-SubCell"/>
</dbReference>
<protein>
    <submittedName>
        <fullName evidence="13">Methyl-accepting chemotaxis sensory transducer with Cache sensor</fullName>
    </submittedName>
</protein>
<evidence type="ECO:0000256" key="5">
    <source>
        <dbReference type="ARBA" id="ARBA00022989"/>
    </source>
</evidence>
<dbReference type="SUPFAM" id="SSF58104">
    <property type="entry name" value="Methyl-accepting chemotaxis protein (MCP) signaling domain"/>
    <property type="match status" value="1"/>
</dbReference>
<dbReference type="Pfam" id="PF00015">
    <property type="entry name" value="MCPsignal"/>
    <property type="match status" value="1"/>
</dbReference>
<dbReference type="RefSeq" id="WP_084577594.1">
    <property type="nucleotide sequence ID" value="NZ_CP155572.1"/>
</dbReference>
<dbReference type="GO" id="GO:0007165">
    <property type="term" value="P:signal transduction"/>
    <property type="evidence" value="ECO:0007669"/>
    <property type="project" value="UniProtKB-KW"/>
</dbReference>
<dbReference type="STRING" id="112901.SAMN04488500_12128"/>
<name>A0A1W2E699_9FIRM</name>
<dbReference type="PANTHER" id="PTHR32089:SF112">
    <property type="entry name" value="LYSOZYME-LIKE PROTEIN-RELATED"/>
    <property type="match status" value="1"/>
</dbReference>
<evidence type="ECO:0000256" key="4">
    <source>
        <dbReference type="ARBA" id="ARBA00022692"/>
    </source>
</evidence>
<keyword evidence="14" id="KW-1185">Reference proteome</keyword>
<comment type="similarity">
    <text evidence="8">Belongs to the methyl-accepting chemotaxis (MCP) protein family.</text>
</comment>
<feature type="domain" description="HAMP" evidence="12">
    <location>
        <begin position="312"/>
        <end position="364"/>
    </location>
</feature>
<feature type="domain" description="Methyl-accepting transducer" evidence="11">
    <location>
        <begin position="383"/>
        <end position="641"/>
    </location>
</feature>
<dbReference type="AlphaFoldDB" id="A0A1W2E699"/>
<dbReference type="CDD" id="cd12912">
    <property type="entry name" value="PDC2_MCP_like"/>
    <property type="match status" value="1"/>
</dbReference>
<dbReference type="Pfam" id="PF02743">
    <property type="entry name" value="dCache_1"/>
    <property type="match status" value="1"/>
</dbReference>
<dbReference type="CDD" id="cd06225">
    <property type="entry name" value="HAMP"/>
    <property type="match status" value="1"/>
</dbReference>
<dbReference type="InterPro" id="IPR004089">
    <property type="entry name" value="MCPsignal_dom"/>
</dbReference>
<dbReference type="Gene3D" id="3.30.450.20">
    <property type="entry name" value="PAS domain"/>
    <property type="match status" value="1"/>
</dbReference>
<dbReference type="Gene3D" id="1.10.287.950">
    <property type="entry name" value="Methyl-accepting chemotaxis protein"/>
    <property type="match status" value="1"/>
</dbReference>
<keyword evidence="7 9" id="KW-0807">Transducer</keyword>
<dbReference type="InterPro" id="IPR033479">
    <property type="entry name" value="dCache_1"/>
</dbReference>
<dbReference type="InterPro" id="IPR003660">
    <property type="entry name" value="HAMP_dom"/>
</dbReference>
<evidence type="ECO:0000256" key="10">
    <source>
        <dbReference type="SAM" id="Phobius"/>
    </source>
</evidence>
<evidence type="ECO:0000256" key="3">
    <source>
        <dbReference type="ARBA" id="ARBA00022500"/>
    </source>
</evidence>
<dbReference type="SMART" id="SM00304">
    <property type="entry name" value="HAMP"/>
    <property type="match status" value="1"/>
</dbReference>
<dbReference type="PANTHER" id="PTHR32089">
    <property type="entry name" value="METHYL-ACCEPTING CHEMOTAXIS PROTEIN MCPB"/>
    <property type="match status" value="1"/>
</dbReference>